<gene>
    <name evidence="1" type="ORF">CDAR_165361</name>
</gene>
<evidence type="ECO:0000313" key="2">
    <source>
        <dbReference type="Proteomes" id="UP001054837"/>
    </source>
</evidence>
<organism evidence="1 2">
    <name type="scientific">Caerostris darwini</name>
    <dbReference type="NCBI Taxonomy" id="1538125"/>
    <lineage>
        <taxon>Eukaryota</taxon>
        <taxon>Metazoa</taxon>
        <taxon>Ecdysozoa</taxon>
        <taxon>Arthropoda</taxon>
        <taxon>Chelicerata</taxon>
        <taxon>Arachnida</taxon>
        <taxon>Araneae</taxon>
        <taxon>Araneomorphae</taxon>
        <taxon>Entelegynae</taxon>
        <taxon>Araneoidea</taxon>
        <taxon>Araneidae</taxon>
        <taxon>Caerostris</taxon>
    </lineage>
</organism>
<dbReference type="AlphaFoldDB" id="A0AAV4NV96"/>
<dbReference type="EMBL" id="BPLQ01002108">
    <property type="protein sequence ID" value="GIX88802.1"/>
    <property type="molecule type" value="Genomic_DNA"/>
</dbReference>
<dbReference type="Proteomes" id="UP001054837">
    <property type="component" value="Unassembled WGS sequence"/>
</dbReference>
<proteinExistence type="predicted"/>
<sequence>MYFPTKLSCQTHHNSILEHEHKKPHPKKCIPEAAVRTSSSPSMGMISTALVIQKKCVLLRSMHLKVVRNTIRFYKRSREVYADNNLFMNTE</sequence>
<evidence type="ECO:0000313" key="1">
    <source>
        <dbReference type="EMBL" id="GIX88802.1"/>
    </source>
</evidence>
<protein>
    <submittedName>
        <fullName evidence="1">Uncharacterized protein</fullName>
    </submittedName>
</protein>
<accession>A0AAV4NV96</accession>
<name>A0AAV4NV96_9ARAC</name>
<reference evidence="1 2" key="1">
    <citation type="submission" date="2021-06" db="EMBL/GenBank/DDBJ databases">
        <title>Caerostris darwini draft genome.</title>
        <authorList>
            <person name="Kono N."/>
            <person name="Arakawa K."/>
        </authorList>
    </citation>
    <scope>NUCLEOTIDE SEQUENCE [LARGE SCALE GENOMIC DNA]</scope>
</reference>
<keyword evidence="2" id="KW-1185">Reference proteome</keyword>
<comment type="caution">
    <text evidence="1">The sequence shown here is derived from an EMBL/GenBank/DDBJ whole genome shotgun (WGS) entry which is preliminary data.</text>
</comment>